<protein>
    <submittedName>
        <fullName evidence="1">Uncharacterized protein</fullName>
    </submittedName>
</protein>
<dbReference type="Proteomes" id="UP000538566">
    <property type="component" value="Unassembled WGS sequence"/>
</dbReference>
<accession>A0A7W7AEJ0</accession>
<reference evidence="1 2" key="1">
    <citation type="submission" date="2020-08" db="EMBL/GenBank/DDBJ databases">
        <title>Genomic Encyclopedia of Type Strains, Phase IV (KMG-IV): sequencing the most valuable type-strain genomes for metagenomic binning, comparative biology and taxonomic classification.</title>
        <authorList>
            <person name="Goeker M."/>
        </authorList>
    </citation>
    <scope>NUCLEOTIDE SEQUENCE [LARGE SCALE GENOMIC DNA]</scope>
    <source>
        <strain evidence="1 2">DSM 17507</strain>
    </source>
</reference>
<dbReference type="RefSeq" id="WP_144906126.1">
    <property type="nucleotide sequence ID" value="NZ_JACHOA010000006.1"/>
</dbReference>
<proteinExistence type="predicted"/>
<organism evidence="1 2">
    <name type="scientific">Novosphingobium taihuense</name>
    <dbReference type="NCBI Taxonomy" id="260085"/>
    <lineage>
        <taxon>Bacteria</taxon>
        <taxon>Pseudomonadati</taxon>
        <taxon>Pseudomonadota</taxon>
        <taxon>Alphaproteobacteria</taxon>
        <taxon>Sphingomonadales</taxon>
        <taxon>Sphingomonadaceae</taxon>
        <taxon>Novosphingobium</taxon>
    </lineage>
</organism>
<keyword evidence="2" id="KW-1185">Reference proteome</keyword>
<gene>
    <name evidence="1" type="ORF">GGR37_003169</name>
</gene>
<evidence type="ECO:0000313" key="1">
    <source>
        <dbReference type="EMBL" id="MBB4614879.1"/>
    </source>
</evidence>
<dbReference type="EMBL" id="JACHOA010000006">
    <property type="protein sequence ID" value="MBB4614879.1"/>
    <property type="molecule type" value="Genomic_DNA"/>
</dbReference>
<comment type="caution">
    <text evidence="1">The sequence shown here is derived from an EMBL/GenBank/DDBJ whole genome shotgun (WGS) entry which is preliminary data.</text>
</comment>
<sequence>MDEQGRKHGYAATYYRDLLGNVFEIMEICDDPCIHPIWPAGEGVIAPNRECLPVSSFPR</sequence>
<dbReference type="AlphaFoldDB" id="A0A7W7AEJ0"/>
<evidence type="ECO:0000313" key="2">
    <source>
        <dbReference type="Proteomes" id="UP000538566"/>
    </source>
</evidence>
<dbReference type="OrthoDB" id="9795618at2"/>
<name>A0A7W7AEJ0_9SPHN</name>